<evidence type="ECO:0000256" key="1">
    <source>
        <dbReference type="SAM" id="Phobius"/>
    </source>
</evidence>
<keyword evidence="2" id="KW-0378">Hydrolase</keyword>
<dbReference type="RefSeq" id="WP_283269512.1">
    <property type="nucleotide sequence ID" value="NZ_CP125670.1"/>
</dbReference>
<keyword evidence="1" id="KW-1133">Transmembrane helix</keyword>
<feature type="transmembrane region" description="Helical" evidence="1">
    <location>
        <begin position="204"/>
        <end position="227"/>
    </location>
</feature>
<reference evidence="2 3" key="1">
    <citation type="submission" date="2023-05" db="EMBL/GenBank/DDBJ databases">
        <title>The complete genome of Acinetobacter sp. nov KCTC 92772.</title>
        <authorList>
            <person name="Zhou G."/>
        </authorList>
    </citation>
    <scope>NUCLEOTIDE SEQUENCE [LARGE SCALE GENOMIC DNA]</scope>
    <source>
        <strain evidence="2 3">KCTC 92772</strain>
        <plasmid evidence="2 3">unnamed1</plasmid>
    </source>
</reference>
<dbReference type="GO" id="GO:0016787">
    <property type="term" value="F:hydrolase activity"/>
    <property type="evidence" value="ECO:0007669"/>
    <property type="project" value="UniProtKB-KW"/>
</dbReference>
<accession>A0ABY8SBM5</accession>
<dbReference type="Pfam" id="PF10118">
    <property type="entry name" value="Metal_hydrol"/>
    <property type="match status" value="1"/>
</dbReference>
<dbReference type="PANTHER" id="PTHR39456:SF1">
    <property type="entry name" value="METAL-DEPENDENT HYDROLASE"/>
    <property type="match status" value="1"/>
</dbReference>
<name>A0ABY8SBM5_9GAMM</name>
<evidence type="ECO:0000313" key="2">
    <source>
        <dbReference type="EMBL" id="WHP07934.1"/>
    </source>
</evidence>
<organism evidence="2 3">
    <name type="scientific">Acinetobacter corruptisaponis</name>
    <dbReference type="NCBI Taxonomy" id="3045147"/>
    <lineage>
        <taxon>Bacteria</taxon>
        <taxon>Pseudomonadati</taxon>
        <taxon>Pseudomonadota</taxon>
        <taxon>Gammaproteobacteria</taxon>
        <taxon>Moraxellales</taxon>
        <taxon>Moraxellaceae</taxon>
        <taxon>Acinetobacter</taxon>
    </lineage>
</organism>
<sequence>MTQAASKANWEMIPRKVDFKWDVSPLQWIPQDPFASHSVNHFSFTLVRGEFFFCRMLNQALPYITDEKLKQDAKIFIRQEAIHSQAHKVSIDEYLVRYGVNTTEQYQRVVKIFDNFLLDDPFGYKLPKRLQRGWLNLRVGVVAAAEHFTSGLGQYVLTRSHWEDRGCDPVVSDLFTWHSAEEVEHRTVAFDVYQHISGNYALRAFVMGITAPLFIYLMAAGTVQLAMDDPAVPKKQKSIWRAAFWKAWHRSDLNSYVPGPLWYLETTLRYFKPSYHPYYEASTELAQAYLSRSKGVIDNAKVALQVNA</sequence>
<proteinExistence type="predicted"/>
<gene>
    <name evidence="2" type="ORF">QLH32_18280</name>
</gene>
<keyword evidence="1" id="KW-0812">Transmembrane</keyword>
<keyword evidence="1" id="KW-0472">Membrane</keyword>
<keyword evidence="3" id="KW-1185">Reference proteome</keyword>
<dbReference type="Proteomes" id="UP001229836">
    <property type="component" value="Plasmid unnamed1"/>
</dbReference>
<geneLocation type="plasmid" evidence="2 3">
    <name>unnamed1</name>
</geneLocation>
<dbReference type="EC" id="3.-.-.-" evidence="2"/>
<dbReference type="EMBL" id="CP125670">
    <property type="protein sequence ID" value="WHP07934.1"/>
    <property type="molecule type" value="Genomic_DNA"/>
</dbReference>
<dbReference type="InterPro" id="IPR016516">
    <property type="entry name" value="UCP07580"/>
</dbReference>
<evidence type="ECO:0000313" key="3">
    <source>
        <dbReference type="Proteomes" id="UP001229836"/>
    </source>
</evidence>
<protein>
    <submittedName>
        <fullName evidence="2">Metal-dependent hydrolase</fullName>
        <ecNumber evidence="2">3.-.-.-</ecNumber>
    </submittedName>
</protein>
<dbReference type="PANTHER" id="PTHR39456">
    <property type="entry name" value="METAL-DEPENDENT HYDROLASE"/>
    <property type="match status" value="1"/>
</dbReference>
<dbReference type="PIRSF" id="PIRSF007580">
    <property type="entry name" value="UCP07580"/>
    <property type="match status" value="1"/>
</dbReference>
<keyword evidence="2" id="KW-0614">Plasmid</keyword>